<protein>
    <submittedName>
        <fullName evidence="2">DUF4440 domain-containing protein</fullName>
    </submittedName>
</protein>
<feature type="signal peptide" evidence="1">
    <location>
        <begin position="1"/>
        <end position="22"/>
    </location>
</feature>
<evidence type="ECO:0000256" key="1">
    <source>
        <dbReference type="SAM" id="SignalP"/>
    </source>
</evidence>
<gene>
    <name evidence="2" type="ORF">ABE541_06770</name>
</gene>
<dbReference type="SUPFAM" id="SSF54427">
    <property type="entry name" value="NTF2-like"/>
    <property type="match status" value="1"/>
</dbReference>
<dbReference type="Proteomes" id="UP001409291">
    <property type="component" value="Unassembled WGS sequence"/>
</dbReference>
<keyword evidence="1" id="KW-0732">Signal</keyword>
<keyword evidence="3" id="KW-1185">Reference proteome</keyword>
<dbReference type="RefSeq" id="WP_183917324.1">
    <property type="nucleotide sequence ID" value="NZ_JBDJLH010000003.1"/>
</dbReference>
<organism evidence="2 3">
    <name type="scientific">Sphingobacterium kitahiroshimense</name>
    <dbReference type="NCBI Taxonomy" id="470446"/>
    <lineage>
        <taxon>Bacteria</taxon>
        <taxon>Pseudomonadati</taxon>
        <taxon>Bacteroidota</taxon>
        <taxon>Sphingobacteriia</taxon>
        <taxon>Sphingobacteriales</taxon>
        <taxon>Sphingobacteriaceae</taxon>
        <taxon>Sphingobacterium</taxon>
    </lineage>
</organism>
<feature type="chain" id="PRO_5046631651" evidence="1">
    <location>
        <begin position="23"/>
        <end position="294"/>
    </location>
</feature>
<comment type="caution">
    <text evidence="2">The sequence shown here is derived from an EMBL/GenBank/DDBJ whole genome shotgun (WGS) entry which is preliminary data.</text>
</comment>
<sequence>MNIWNKMSAIVFMSAFSAQVFAQIPDKVGSLINADKEAALISKTTTPHQAFLSIVDKESKFFVPSEVNALDYLNNRPNIPDVLTWEPALAMVSKSQEFGVTTGPMEFQKVGARKRFGQYLTVWKRNKKGKWLVDIRAEVENFGNKENSELEFYEPSEAWYLKHRSQVRLDQRKEIVFETDKLLSTVLKADNQAGYKEFLNEDARFLFPWIQPIEGKKEILAYLKKSRINILTTPEKVGRAYSGEYAYSFGTATVNIKDKVVKYNYIRIWKLSELAKDDVSKANWNILVEMMFER</sequence>
<dbReference type="InterPro" id="IPR032710">
    <property type="entry name" value="NTF2-like_dom_sf"/>
</dbReference>
<accession>A0ABV0BUC2</accession>
<name>A0ABV0BUC2_9SPHI</name>
<dbReference type="Gene3D" id="3.10.450.50">
    <property type="match status" value="1"/>
</dbReference>
<reference evidence="2 3" key="1">
    <citation type="submission" date="2024-04" db="EMBL/GenBank/DDBJ databases">
        <title>WGS of bacteria from Torrens River.</title>
        <authorList>
            <person name="Wyrsch E.R."/>
            <person name="Drigo B."/>
        </authorList>
    </citation>
    <scope>NUCLEOTIDE SEQUENCE [LARGE SCALE GENOMIC DNA]</scope>
    <source>
        <strain evidence="2 3">TWI391</strain>
    </source>
</reference>
<evidence type="ECO:0000313" key="2">
    <source>
        <dbReference type="EMBL" id="MEN5376957.1"/>
    </source>
</evidence>
<proteinExistence type="predicted"/>
<dbReference type="EMBL" id="JBDJNQ010000002">
    <property type="protein sequence ID" value="MEN5376957.1"/>
    <property type="molecule type" value="Genomic_DNA"/>
</dbReference>
<evidence type="ECO:0000313" key="3">
    <source>
        <dbReference type="Proteomes" id="UP001409291"/>
    </source>
</evidence>